<dbReference type="HOGENOM" id="CLU_2701480_0_0_6"/>
<organism evidence="1 2">
    <name type="scientific">Pectobacterium atrosepticum (strain SCRI 1043 / ATCC BAA-672)</name>
    <name type="common">Erwinia carotovora subsp. atroseptica</name>
    <dbReference type="NCBI Taxonomy" id="218491"/>
    <lineage>
        <taxon>Bacteria</taxon>
        <taxon>Pseudomonadati</taxon>
        <taxon>Pseudomonadota</taxon>
        <taxon>Gammaproteobacteria</taxon>
        <taxon>Enterobacterales</taxon>
        <taxon>Pectobacteriaceae</taxon>
        <taxon>Pectobacterium</taxon>
    </lineage>
</organism>
<reference evidence="1" key="1">
    <citation type="submission" date="2004-02" db="EMBL/GenBank/DDBJ databases">
        <title>The genome sequence of the enterobacterial phytopathogen Erwinia carotovora subsp. atroseptica SCRI1043 and functional genomic identification of novel virulence factors.</title>
        <authorList>
            <person name="Bell K.S."/>
            <person name="Sebaihia M."/>
            <person name="Pritchard L."/>
            <person name="Holden M."/>
            <person name="Hyman L.J."/>
            <person name="Holeva M.C."/>
            <person name="Thomson N.R."/>
            <person name="Bentley S.D."/>
            <person name="Churcher C."/>
            <person name="Mungall K."/>
            <person name="Atkin R."/>
            <person name="Bason N."/>
            <person name="Brooks K."/>
            <person name="Chillingworth T."/>
            <person name="Clark K."/>
            <person name="Doggett J."/>
            <person name="Fraser A."/>
            <person name="Hance Z."/>
            <person name="Hauser H."/>
            <person name="Jagels K."/>
            <person name="Moule S."/>
            <person name="Norbertczak H."/>
            <person name="Ormond D."/>
            <person name="Price C."/>
            <person name="Quail M.A."/>
            <person name="Sanders M."/>
            <person name="Walker D."/>
            <person name="Whitehead S."/>
            <person name="Salmond G.P.C."/>
            <person name="Birch P.R.J."/>
            <person name="Barrell B.G."/>
            <person name="Parkhill J."/>
            <person name="Toth I.K."/>
        </authorList>
    </citation>
    <scope>NUCLEOTIDE SEQUENCE</scope>
    <source>
        <strain evidence="1">SCRI1043</strain>
    </source>
</reference>
<dbReference type="AlphaFoldDB" id="Q6D3C3"/>
<keyword evidence="2" id="KW-1185">Reference proteome</keyword>
<evidence type="ECO:0000313" key="1">
    <source>
        <dbReference type="EMBL" id="CAG75721.1"/>
    </source>
</evidence>
<sequence>MFVGGRTEAGKRHRLTIFVTGCVVTDTTHSTNKHRPTTLNTRCFILSANGEICHHHDTGYKNSIKKIIAELDD</sequence>
<proteinExistence type="predicted"/>
<protein>
    <submittedName>
        <fullName evidence="1">Uncharacterized protein</fullName>
    </submittedName>
</protein>
<accession>Q6D3C3</accession>
<dbReference type="KEGG" id="eca:ECA2821"/>
<evidence type="ECO:0000313" key="2">
    <source>
        <dbReference type="Proteomes" id="UP000007966"/>
    </source>
</evidence>
<name>Q6D3C3_PECAS</name>
<dbReference type="STRING" id="218491.ECA2821"/>
<gene>
    <name evidence="1" type="ordered locus">ECA2821</name>
</gene>
<dbReference type="EMBL" id="BX950851">
    <property type="protein sequence ID" value="CAG75721.1"/>
    <property type="molecule type" value="Genomic_DNA"/>
</dbReference>
<dbReference type="Proteomes" id="UP000007966">
    <property type="component" value="Chromosome"/>
</dbReference>